<dbReference type="AlphaFoldDB" id="A0A7V8HQ56"/>
<gene>
    <name evidence="2" type="ORF">BPULL_2099</name>
</gene>
<dbReference type="Gene3D" id="3.40.50.300">
    <property type="entry name" value="P-loop containing nucleotide triphosphate hydrolases"/>
    <property type="match status" value="1"/>
</dbReference>
<dbReference type="InterPro" id="IPR027417">
    <property type="entry name" value="P-loop_NTPase"/>
</dbReference>
<dbReference type="InterPro" id="IPR002611">
    <property type="entry name" value="IstB_ATP-bd"/>
</dbReference>
<dbReference type="Pfam" id="PF01695">
    <property type="entry name" value="IstB_IS21"/>
    <property type="match status" value="1"/>
</dbReference>
<evidence type="ECO:0000313" key="3">
    <source>
        <dbReference type="Proteomes" id="UP000029109"/>
    </source>
</evidence>
<feature type="non-terminal residue" evidence="2">
    <location>
        <position position="1"/>
    </location>
</feature>
<feature type="domain" description="IstB-like ATP-binding" evidence="1">
    <location>
        <begin position="13"/>
        <end position="119"/>
    </location>
</feature>
<evidence type="ECO:0000259" key="1">
    <source>
        <dbReference type="Pfam" id="PF01695"/>
    </source>
</evidence>
<dbReference type="EMBL" id="JGZJ01000008">
    <property type="protein sequence ID" value="KFI82699.1"/>
    <property type="molecule type" value="Genomic_DNA"/>
</dbReference>
<accession>A0A7V8HQ56</accession>
<evidence type="ECO:0000313" key="2">
    <source>
        <dbReference type="EMBL" id="KFI82699.1"/>
    </source>
</evidence>
<protein>
    <recommendedName>
        <fullName evidence="1">IstB-like ATP-binding domain-containing protein</fullName>
    </recommendedName>
</protein>
<sequence>AEDGTAPYTCASPDLAEQVTAAAGKPGGVPKLVRKYSTYNLLAIDEWLVDKPDEPFKRLLLELMELRYDTASTAFATQLATKEWHRQLGGDTIADAILDRIVHNTIWINTGEYNMRQRHGQTMLDN</sequence>
<comment type="caution">
    <text evidence="2">The sequence shown here is derived from an EMBL/GenBank/DDBJ whole genome shotgun (WGS) entry which is preliminary data.</text>
</comment>
<organism evidence="2 3">
    <name type="scientific">Bifidobacterium pullorum</name>
    <dbReference type="NCBI Taxonomy" id="78448"/>
    <lineage>
        <taxon>Bacteria</taxon>
        <taxon>Bacillati</taxon>
        <taxon>Actinomycetota</taxon>
        <taxon>Actinomycetes</taxon>
        <taxon>Bifidobacteriales</taxon>
        <taxon>Bifidobacteriaceae</taxon>
        <taxon>Bifidobacterium</taxon>
    </lineage>
</organism>
<name>A0A7V8HQ56_9BIFI</name>
<reference evidence="2 3" key="1">
    <citation type="submission" date="2014-03" db="EMBL/GenBank/DDBJ databases">
        <title>Genomics of Bifidobacteria.</title>
        <authorList>
            <person name="Ventura M."/>
            <person name="Milani C."/>
            <person name="Lugli G.A."/>
        </authorList>
    </citation>
    <scope>NUCLEOTIDE SEQUENCE [LARGE SCALE GENOMIC DNA]</scope>
    <source>
        <strain evidence="2 3">LMG 21816</strain>
    </source>
</reference>
<dbReference type="Proteomes" id="UP000029109">
    <property type="component" value="Unassembled WGS sequence"/>
</dbReference>
<dbReference type="GO" id="GO:0005524">
    <property type="term" value="F:ATP binding"/>
    <property type="evidence" value="ECO:0007669"/>
    <property type="project" value="InterPro"/>
</dbReference>
<proteinExistence type="predicted"/>